<keyword evidence="6" id="KW-0249">Electron transport</keyword>
<feature type="compositionally biased region" description="Polar residues" evidence="10">
    <location>
        <begin position="536"/>
        <end position="549"/>
    </location>
</feature>
<evidence type="ECO:0000256" key="2">
    <source>
        <dbReference type="ARBA" id="ARBA00006498"/>
    </source>
</evidence>
<evidence type="ECO:0000256" key="6">
    <source>
        <dbReference type="ARBA" id="ARBA00022982"/>
    </source>
</evidence>
<dbReference type="Gene3D" id="1.10.287.20">
    <property type="entry name" value="Ubiquinol-cytochrome C reductase hinge domain"/>
    <property type="match status" value="1"/>
</dbReference>
<comment type="subcellular location">
    <subcellularLocation>
        <location evidence="1">Mitochondrion inner membrane</location>
        <topology evidence="1">Peripheral membrane protein</topology>
        <orientation evidence="1">Intermembrane side</orientation>
    </subcellularLocation>
</comment>
<comment type="caution">
    <text evidence="12">The sequence shown here is derived from an EMBL/GenBank/DDBJ whole genome shotgun (WGS) entry which is preliminary data.</text>
</comment>
<dbReference type="Pfam" id="PF02320">
    <property type="entry name" value="UCR_hinge"/>
    <property type="match status" value="1"/>
</dbReference>
<evidence type="ECO:0000256" key="8">
    <source>
        <dbReference type="ARBA" id="ARBA00023136"/>
    </source>
</evidence>
<comment type="similarity">
    <text evidence="2">Belongs to the UQCRH/QCR6 family.</text>
</comment>
<dbReference type="VEuPathDB" id="TriTrypDB:LdCL_310034500"/>
<dbReference type="FunFam" id="1.10.287.20:FF:000001">
    <property type="entry name" value="Cytochrome b-c1 complex subunit 6"/>
    <property type="match status" value="1"/>
</dbReference>
<dbReference type="InterPro" id="IPR051324">
    <property type="entry name" value="Stress/Tellurium_Resist"/>
</dbReference>
<dbReference type="InterPro" id="IPR003325">
    <property type="entry name" value="TerD"/>
</dbReference>
<evidence type="ECO:0000313" key="13">
    <source>
        <dbReference type="Proteomes" id="UP000318447"/>
    </source>
</evidence>
<evidence type="ECO:0000256" key="9">
    <source>
        <dbReference type="ARBA" id="ARBA00023157"/>
    </source>
</evidence>
<keyword evidence="7" id="KW-0496">Mitochondrion</keyword>
<protein>
    <submittedName>
        <fullName evidence="12">TerD domain family protein</fullName>
    </submittedName>
</protein>
<evidence type="ECO:0000256" key="3">
    <source>
        <dbReference type="ARBA" id="ARBA00022448"/>
    </source>
</evidence>
<evidence type="ECO:0000256" key="1">
    <source>
        <dbReference type="ARBA" id="ARBA00004137"/>
    </source>
</evidence>
<dbReference type="EMBL" id="RHLC01000006">
    <property type="protein sequence ID" value="TPP42507.1"/>
    <property type="molecule type" value="Genomic_DNA"/>
</dbReference>
<feature type="domain" description="Ubiquinol-cytochrome C reductase hinge" evidence="11">
    <location>
        <begin position="922"/>
        <end position="985"/>
    </location>
</feature>
<dbReference type="Gene3D" id="2.60.60.30">
    <property type="entry name" value="sav2460 like domains"/>
    <property type="match status" value="2"/>
</dbReference>
<dbReference type="SUPFAM" id="SSF81531">
    <property type="entry name" value="Non-heme 11 kDa protein of cytochrome bc1 complex (Ubiquinol-cytochrome c reductase)"/>
    <property type="match status" value="1"/>
</dbReference>
<dbReference type="VEuPathDB" id="TriTrypDB:LDHU3_31.4720"/>
<keyword evidence="5" id="KW-0999">Mitochondrion inner membrane</keyword>
<dbReference type="GO" id="GO:0005743">
    <property type="term" value="C:mitochondrial inner membrane"/>
    <property type="evidence" value="ECO:0007669"/>
    <property type="project" value="UniProtKB-SubCell"/>
</dbReference>
<evidence type="ECO:0000256" key="4">
    <source>
        <dbReference type="ARBA" id="ARBA00022660"/>
    </source>
</evidence>
<dbReference type="InterPro" id="IPR023184">
    <property type="entry name" value="Ubol_cytC_Rdtase_hinge_dom"/>
</dbReference>
<keyword evidence="4" id="KW-0679">Respiratory chain</keyword>
<gene>
    <name evidence="12" type="ORF">CGC21_10960</name>
</gene>
<evidence type="ECO:0000256" key="5">
    <source>
        <dbReference type="ARBA" id="ARBA00022792"/>
    </source>
</evidence>
<dbReference type="VEuPathDB" id="TriTrypDB:LdBPK_312650.1"/>
<dbReference type="AlphaFoldDB" id="A0A504XC65"/>
<organism evidence="12 13">
    <name type="scientific">Leishmania donovani</name>
    <dbReference type="NCBI Taxonomy" id="5661"/>
    <lineage>
        <taxon>Eukaryota</taxon>
        <taxon>Discoba</taxon>
        <taxon>Euglenozoa</taxon>
        <taxon>Kinetoplastea</taxon>
        <taxon>Metakinetoplastina</taxon>
        <taxon>Trypanosomatida</taxon>
        <taxon>Trypanosomatidae</taxon>
        <taxon>Leishmaniinae</taxon>
        <taxon>Leishmania</taxon>
    </lineage>
</organism>
<evidence type="ECO:0000313" key="12">
    <source>
        <dbReference type="EMBL" id="TPP42507.1"/>
    </source>
</evidence>
<keyword evidence="9" id="KW-1015">Disulfide bond</keyword>
<accession>A0A504XC65</accession>
<proteinExistence type="inferred from homology"/>
<evidence type="ECO:0000256" key="10">
    <source>
        <dbReference type="SAM" id="MobiDB-lite"/>
    </source>
</evidence>
<dbReference type="VEuPathDB" id="TriTrypDB:LdBPK_312660.1"/>
<feature type="region of interest" description="Disordered" evidence="10">
    <location>
        <begin position="626"/>
        <end position="649"/>
    </location>
</feature>
<name>A0A504XC65_LEIDO</name>
<dbReference type="InterPro" id="IPR036811">
    <property type="entry name" value="Ubol_cytC_Rdtase_hinge_dom_sf"/>
</dbReference>
<feature type="region of interest" description="Disordered" evidence="10">
    <location>
        <begin position="532"/>
        <end position="555"/>
    </location>
</feature>
<evidence type="ECO:0000259" key="11">
    <source>
        <dbReference type="Pfam" id="PF02320"/>
    </source>
</evidence>
<keyword evidence="3" id="KW-0813">Transport</keyword>
<dbReference type="VEuPathDB" id="TriTrypDB:LDHU3_31.4730"/>
<evidence type="ECO:0000256" key="7">
    <source>
        <dbReference type="ARBA" id="ARBA00023128"/>
    </source>
</evidence>
<keyword evidence="8" id="KW-0472">Membrane</keyword>
<dbReference type="CDD" id="cd06974">
    <property type="entry name" value="TerD_like"/>
    <property type="match status" value="1"/>
</dbReference>
<sequence length="985" mass="109577">MSCADVRQKVFRVPGSIVLSVGLSWDFIGADPVDLDLSAVCFTKEGRFLDVVFFNHLFPEGTDETALRAHHMVDPELLPYMFLSGDSTVGGEDENQLPGLALAAGRRHQQLRRRARHQATARGGMLGTRDYTNAAANVFDRLYEEEQLADVQRAADEAIGYDEDTADDEVGAGQRPLRRRPCRHRELADEVLTFFMSKIPSEADVIFITVSSYTGQDFTVLSRAKLIVYNESTSERVGVMNVRQTTENGTANLAAMLIRLPPSQEEEGVDGTDWGSVHGGAAAQEWDLRELNVRTFGYSFVDTLPLMMDVLGVPRRSLLDVLQNVPDYSLSKVKAGIASWTLSDVRLGVGWSGEHDIDAFLVFLDENHNYVDHLYPKNGKLRSMARDAARHSGDALCGSNAAGDEEFIDLLTYRVPGNVSSIVVGATWMESFGPEKRTCKSIFDVPDLYLRLQNRTVMNPHSMEVDRWPLNREAHDPKVKKQLPTSYKDAENKEQPVRAVVLGALVKTGTQPFGALFPNGRRIDQYFHKHGRPLSVSGTGQTRSASVTSRADDSGGVAMSEFEADREEEVPLFQLVPIHQYVPVDPREGLSRVIPYLQCMMAYAATVERHTIAAARRRVAEAEAARRGNATPYSGGESSEAAPLDTTAGTADTRLVLSRENNMVGWNPATSASLRRGGRGETTVKAAREQAASDTAETTVLRDRYECMWSKMKHYDNRTDLFAIAVQFLEVVEVQPQMPDRFRCHGEVWVFGQTNCIVPAHGSVSVFDNKPYRSPVLVDREKLALRVMLFETASVGVADLDLLSMDALWAGKDNVREGTLADRFNPVECNVRLEGGVNDAGTGELAYSAEVRLRVSRVPLNAAMKRLQQQADRINAQRGHVQKLQNRYDERYYNEQYKPCTPTFQESTGLFDCPAMASDPVDIKLDLEKECLANECAKKVGAYNACLERIKTVSPEKEPHCYNQYFAIVHCVDVCVDPKLWPTLK</sequence>
<dbReference type="VEuPathDB" id="TriTrypDB:LdCL_310034600"/>
<dbReference type="PANTHER" id="PTHR32097">
    <property type="entry name" value="CAMP-BINDING PROTEIN 1-RELATED"/>
    <property type="match status" value="1"/>
</dbReference>
<reference evidence="13" key="1">
    <citation type="submission" date="2019-02" db="EMBL/GenBank/DDBJ databases">
        <title>FDA dAtabase for Regulatory Grade micrObial Sequences (FDA-ARGOS): Supporting development and validation of Infectious Disease Dx tests.</title>
        <authorList>
            <person name="Duncan R."/>
            <person name="Fisher C."/>
            <person name="Tallon L."/>
            <person name="Sadzewicz L."/>
            <person name="Sengamalay N."/>
            <person name="Ott S."/>
            <person name="Godinez A."/>
            <person name="Nagaraj S."/>
            <person name="Vavikolanu K."/>
            <person name="Nadendla S."/>
            <person name="Aluvathingal J."/>
            <person name="Sichtig H."/>
        </authorList>
    </citation>
    <scope>NUCLEOTIDE SEQUENCE [LARGE SCALE GENOMIC DNA]</scope>
    <source>
        <strain evidence="13">FDAARGOS_361</strain>
    </source>
</reference>
<dbReference type="Proteomes" id="UP000318447">
    <property type="component" value="Unassembled WGS sequence"/>
</dbReference>
<dbReference type="PANTHER" id="PTHR32097:SF17">
    <property type="entry name" value="CAMP-BINDING PROTEIN 1-RELATED"/>
    <property type="match status" value="1"/>
</dbReference>